<feature type="domain" description="HTH araC/xylS-type" evidence="4">
    <location>
        <begin position="128"/>
        <end position="229"/>
    </location>
</feature>
<evidence type="ECO:0000313" key="6">
    <source>
        <dbReference type="Proteomes" id="UP000515344"/>
    </source>
</evidence>
<dbReference type="Proteomes" id="UP000515344">
    <property type="component" value="Chromosome"/>
</dbReference>
<accession>A0A7G5XIY0</accession>
<dbReference type="GO" id="GO:0003700">
    <property type="term" value="F:DNA-binding transcription factor activity"/>
    <property type="evidence" value="ECO:0007669"/>
    <property type="project" value="InterPro"/>
</dbReference>
<evidence type="ECO:0000256" key="1">
    <source>
        <dbReference type="ARBA" id="ARBA00023015"/>
    </source>
</evidence>
<dbReference type="SMART" id="SM00342">
    <property type="entry name" value="HTH_ARAC"/>
    <property type="match status" value="1"/>
</dbReference>
<dbReference type="Pfam" id="PF12833">
    <property type="entry name" value="HTH_18"/>
    <property type="match status" value="1"/>
</dbReference>
<dbReference type="InterPro" id="IPR009057">
    <property type="entry name" value="Homeodomain-like_sf"/>
</dbReference>
<protein>
    <submittedName>
        <fullName evidence="5">AraC family transcriptional regulator</fullName>
    </submittedName>
</protein>
<keyword evidence="6" id="KW-1185">Reference proteome</keyword>
<dbReference type="KEGG" id="lacs:H4075_04315"/>
<keyword evidence="3" id="KW-0804">Transcription</keyword>
<sequence length="240" mass="27946">MYWQLSGFIQQKESVTLMPDGGINLLINIGEEITSTQFNKTIDHDTIYMVGPMLQTDVQLLTGKILLFGIKFRPGAFTYFHTYDSLNEVSNQFHEFTRKKFPDIKRKKTPPVTYLDQFYLDRFSASKNPLLPIVSDIIQSHGRLKIEEITKKHFITERSLERQFKQHIGITPKEFIDIERFNFAFATFQRRTGSSLLDIVWECGYYDHAHLTNDFKRYTGKPPSDFILSDLSKNSTGNLQ</sequence>
<dbReference type="SUPFAM" id="SSF46689">
    <property type="entry name" value="Homeodomain-like"/>
    <property type="match status" value="1"/>
</dbReference>
<dbReference type="GO" id="GO:0043565">
    <property type="term" value="F:sequence-specific DNA binding"/>
    <property type="evidence" value="ECO:0007669"/>
    <property type="project" value="InterPro"/>
</dbReference>
<dbReference type="PANTHER" id="PTHR43280">
    <property type="entry name" value="ARAC-FAMILY TRANSCRIPTIONAL REGULATOR"/>
    <property type="match status" value="1"/>
</dbReference>
<evidence type="ECO:0000259" key="4">
    <source>
        <dbReference type="PROSITE" id="PS01124"/>
    </source>
</evidence>
<evidence type="ECO:0000256" key="2">
    <source>
        <dbReference type="ARBA" id="ARBA00023125"/>
    </source>
</evidence>
<dbReference type="PANTHER" id="PTHR43280:SF28">
    <property type="entry name" value="HTH-TYPE TRANSCRIPTIONAL ACTIVATOR RHAS"/>
    <property type="match status" value="1"/>
</dbReference>
<dbReference type="Pfam" id="PF20240">
    <property type="entry name" value="DUF6597"/>
    <property type="match status" value="1"/>
</dbReference>
<proteinExistence type="predicted"/>
<dbReference type="InterPro" id="IPR046532">
    <property type="entry name" value="DUF6597"/>
</dbReference>
<evidence type="ECO:0000313" key="5">
    <source>
        <dbReference type="EMBL" id="QNA45433.1"/>
    </source>
</evidence>
<dbReference type="AlphaFoldDB" id="A0A7G5XIY0"/>
<keyword evidence="2" id="KW-0238">DNA-binding</keyword>
<organism evidence="5 6">
    <name type="scientific">Lacibacter sediminis</name>
    <dbReference type="NCBI Taxonomy" id="2760713"/>
    <lineage>
        <taxon>Bacteria</taxon>
        <taxon>Pseudomonadati</taxon>
        <taxon>Bacteroidota</taxon>
        <taxon>Chitinophagia</taxon>
        <taxon>Chitinophagales</taxon>
        <taxon>Chitinophagaceae</taxon>
        <taxon>Lacibacter</taxon>
    </lineage>
</organism>
<dbReference type="Gene3D" id="1.10.10.60">
    <property type="entry name" value="Homeodomain-like"/>
    <property type="match status" value="1"/>
</dbReference>
<dbReference type="PROSITE" id="PS01124">
    <property type="entry name" value="HTH_ARAC_FAMILY_2"/>
    <property type="match status" value="1"/>
</dbReference>
<evidence type="ECO:0000256" key="3">
    <source>
        <dbReference type="ARBA" id="ARBA00023163"/>
    </source>
</evidence>
<name>A0A7G5XIY0_9BACT</name>
<gene>
    <name evidence="5" type="ORF">H4075_04315</name>
</gene>
<reference evidence="6" key="1">
    <citation type="submission" date="2020-08" db="EMBL/GenBank/DDBJ databases">
        <title>Lacibacter sp. S13-6-6 genome sequencing.</title>
        <authorList>
            <person name="Jin L."/>
        </authorList>
    </citation>
    <scope>NUCLEOTIDE SEQUENCE [LARGE SCALE GENOMIC DNA]</scope>
    <source>
        <strain evidence="6">S13-6-6</strain>
    </source>
</reference>
<dbReference type="InterPro" id="IPR018060">
    <property type="entry name" value="HTH_AraC"/>
</dbReference>
<dbReference type="EMBL" id="CP060007">
    <property type="protein sequence ID" value="QNA45433.1"/>
    <property type="molecule type" value="Genomic_DNA"/>
</dbReference>
<keyword evidence="1" id="KW-0805">Transcription regulation</keyword>